<name>A0A336LU53_CULSO</name>
<keyword evidence="8" id="KW-0325">Glycoprotein</keyword>
<keyword evidence="7" id="KW-1015">Disulfide bond</keyword>
<evidence type="ECO:0000256" key="3">
    <source>
        <dbReference type="ARBA" id="ARBA00022473"/>
    </source>
</evidence>
<keyword evidence="5" id="KW-0272">Extracellular matrix</keyword>
<dbReference type="AlphaFoldDB" id="A0A336LU53"/>
<dbReference type="InterPro" id="IPR043158">
    <property type="entry name" value="Wnt_C"/>
</dbReference>
<dbReference type="GO" id="GO:0005125">
    <property type="term" value="F:cytokine activity"/>
    <property type="evidence" value="ECO:0007669"/>
    <property type="project" value="TreeGrafter"/>
</dbReference>
<dbReference type="InterPro" id="IPR005817">
    <property type="entry name" value="Wnt"/>
</dbReference>
<evidence type="ECO:0000256" key="4">
    <source>
        <dbReference type="ARBA" id="ARBA00022525"/>
    </source>
</evidence>
<comment type="subcellular location">
    <subcellularLocation>
        <location evidence="1 10">Secreted</location>
        <location evidence="1 10">Extracellular space</location>
        <location evidence="1 10">Extracellular matrix</location>
    </subcellularLocation>
</comment>
<dbReference type="GO" id="GO:0005615">
    <property type="term" value="C:extracellular space"/>
    <property type="evidence" value="ECO:0007669"/>
    <property type="project" value="TreeGrafter"/>
</dbReference>
<evidence type="ECO:0000256" key="5">
    <source>
        <dbReference type="ARBA" id="ARBA00022530"/>
    </source>
</evidence>
<reference evidence="12" key="1">
    <citation type="submission" date="2018-07" db="EMBL/GenBank/DDBJ databases">
        <authorList>
            <person name="Quirk P.G."/>
            <person name="Krulwich T.A."/>
        </authorList>
    </citation>
    <scope>NUCLEOTIDE SEQUENCE</scope>
</reference>
<dbReference type="PANTHER" id="PTHR12027">
    <property type="entry name" value="WNT RELATED"/>
    <property type="match status" value="1"/>
</dbReference>
<feature type="chain" id="PRO_5016305958" description="Protein Wnt" evidence="11">
    <location>
        <begin position="26"/>
        <end position="254"/>
    </location>
</feature>
<dbReference type="GO" id="GO:0060070">
    <property type="term" value="P:canonical Wnt signaling pathway"/>
    <property type="evidence" value="ECO:0007669"/>
    <property type="project" value="TreeGrafter"/>
</dbReference>
<evidence type="ECO:0000256" key="7">
    <source>
        <dbReference type="ARBA" id="ARBA00023157"/>
    </source>
</evidence>
<dbReference type="SMART" id="SM00097">
    <property type="entry name" value="WNT1"/>
    <property type="match status" value="1"/>
</dbReference>
<dbReference type="Gene3D" id="3.30.2460.20">
    <property type="match status" value="1"/>
</dbReference>
<dbReference type="PRINTS" id="PR01349">
    <property type="entry name" value="WNTPROTEIN"/>
</dbReference>
<evidence type="ECO:0000256" key="10">
    <source>
        <dbReference type="RuleBase" id="RU003500"/>
    </source>
</evidence>
<evidence type="ECO:0000256" key="8">
    <source>
        <dbReference type="ARBA" id="ARBA00023180"/>
    </source>
</evidence>
<keyword evidence="9" id="KW-0449">Lipoprotein</keyword>
<evidence type="ECO:0000256" key="6">
    <source>
        <dbReference type="ARBA" id="ARBA00022687"/>
    </source>
</evidence>
<comment type="similarity">
    <text evidence="2 10">Belongs to the Wnt family.</text>
</comment>
<evidence type="ECO:0000256" key="9">
    <source>
        <dbReference type="ARBA" id="ARBA00023288"/>
    </source>
</evidence>
<feature type="signal peptide" evidence="11">
    <location>
        <begin position="1"/>
        <end position="25"/>
    </location>
</feature>
<keyword evidence="3 10" id="KW-0217">Developmental protein</keyword>
<dbReference type="VEuPathDB" id="VectorBase:CSON011428"/>
<dbReference type="GO" id="GO:0045165">
    <property type="term" value="P:cell fate commitment"/>
    <property type="evidence" value="ECO:0007669"/>
    <property type="project" value="TreeGrafter"/>
</dbReference>
<gene>
    <name evidence="12" type="primary">CSON011428</name>
</gene>
<sequence length="254" mass="29182">MKVSFQFYRIFILVIVFSGNECLKAILNPNSVCHNAKKNTKGTLGVICSNEPLYSEIKRGIELGLNECKKLFKYRRWNCTNQKKSLKRTLMRDTKETGFLYAITSAGVTYSITKACSMGTLIDCSCDKSHKKHYVIQSKFKVNTHKMITNNNVIASSDRKGYKPVNQRINEKVIKKRIIYLEKSPNFCYSDYSLGSLGTSGRICFKDDCKDLCCDRGFIREFIKIETSCNCSFKWCCEVKCDKCVKEKQILKCN</sequence>
<protein>
    <recommendedName>
        <fullName evidence="10">Protein Wnt</fullName>
    </recommendedName>
</protein>
<dbReference type="Pfam" id="PF00110">
    <property type="entry name" value="wnt"/>
    <property type="match status" value="2"/>
</dbReference>
<evidence type="ECO:0000256" key="11">
    <source>
        <dbReference type="SAM" id="SignalP"/>
    </source>
</evidence>
<evidence type="ECO:0000256" key="1">
    <source>
        <dbReference type="ARBA" id="ARBA00004498"/>
    </source>
</evidence>
<keyword evidence="6 10" id="KW-0879">Wnt signaling pathway</keyword>
<dbReference type="GO" id="GO:0005109">
    <property type="term" value="F:frizzled binding"/>
    <property type="evidence" value="ECO:0007669"/>
    <property type="project" value="TreeGrafter"/>
</dbReference>
<keyword evidence="11" id="KW-0732">Signal</keyword>
<dbReference type="EMBL" id="UFQT01000004">
    <property type="protein sequence ID" value="SSX17178.1"/>
    <property type="molecule type" value="Genomic_DNA"/>
</dbReference>
<keyword evidence="4" id="KW-0964">Secreted</keyword>
<dbReference type="PANTHER" id="PTHR12027:SF72">
    <property type="entry name" value="PROTEIN WNT-6"/>
    <property type="match status" value="1"/>
</dbReference>
<organism evidence="12">
    <name type="scientific">Culicoides sonorensis</name>
    <name type="common">Biting midge</name>
    <dbReference type="NCBI Taxonomy" id="179676"/>
    <lineage>
        <taxon>Eukaryota</taxon>
        <taxon>Metazoa</taxon>
        <taxon>Ecdysozoa</taxon>
        <taxon>Arthropoda</taxon>
        <taxon>Hexapoda</taxon>
        <taxon>Insecta</taxon>
        <taxon>Pterygota</taxon>
        <taxon>Neoptera</taxon>
        <taxon>Endopterygota</taxon>
        <taxon>Diptera</taxon>
        <taxon>Nematocera</taxon>
        <taxon>Chironomoidea</taxon>
        <taxon>Ceratopogonidae</taxon>
        <taxon>Ceratopogoninae</taxon>
        <taxon>Culicoides</taxon>
        <taxon>Monoculicoides</taxon>
    </lineage>
</organism>
<accession>A0A336LU53</accession>
<dbReference type="GO" id="GO:0030182">
    <property type="term" value="P:neuron differentiation"/>
    <property type="evidence" value="ECO:0007669"/>
    <property type="project" value="TreeGrafter"/>
</dbReference>
<evidence type="ECO:0000313" key="12">
    <source>
        <dbReference type="EMBL" id="SSX17178.1"/>
    </source>
</evidence>
<comment type="function">
    <text evidence="10">Ligand for members of the frizzled family of seven transmembrane receptors.</text>
</comment>
<evidence type="ECO:0000256" key="2">
    <source>
        <dbReference type="ARBA" id="ARBA00005683"/>
    </source>
</evidence>
<proteinExistence type="inferred from homology"/>